<organism evidence="1 2">
    <name type="scientific">Candidatus Magnetobacterium casense</name>
    <dbReference type="NCBI Taxonomy" id="1455061"/>
    <lineage>
        <taxon>Bacteria</taxon>
        <taxon>Pseudomonadati</taxon>
        <taxon>Nitrospirota</taxon>
        <taxon>Thermodesulfovibrionia</taxon>
        <taxon>Thermodesulfovibrionales</taxon>
        <taxon>Candidatus Magnetobacteriaceae</taxon>
        <taxon>Candidatus Magnetobacterium</taxon>
    </lineage>
</organism>
<keyword evidence="2" id="KW-1185">Reference proteome</keyword>
<accession>A0ABS6RWW7</accession>
<gene>
    <name evidence="1" type="ORF">HWQ67_01715</name>
</gene>
<sequence>MKKWKFATALALVFVSGLLTGAVLTGLYIKHSMVKVIHGGPPAIKKVIVKRLDEKLNLTQQQRVEVERIVAQTQGEILKLRQKNQPEIERIIESGIANMKASLTPEQQKTLEAMYKTIREKWHINE</sequence>
<comment type="caution">
    <text evidence="1">The sequence shown here is derived from an EMBL/GenBank/DDBJ whole genome shotgun (WGS) entry which is preliminary data.</text>
</comment>
<evidence type="ECO:0000313" key="2">
    <source>
        <dbReference type="Proteomes" id="UP001196980"/>
    </source>
</evidence>
<evidence type="ECO:0000313" key="1">
    <source>
        <dbReference type="EMBL" id="MBV6340293.1"/>
    </source>
</evidence>
<reference evidence="1 2" key="1">
    <citation type="journal article" date="2020" name="J Geophys Res Biogeosci">
        <title>Magnetotaxis as an Adaptation to Enable Bacterial Shuttling of Microbial Sulfur and Sulfur Cycling Across Aquatic Oxic#Anoxic Interfaces.</title>
        <authorList>
            <person name="Li J."/>
            <person name="Liu P."/>
            <person name="Wang J."/>
            <person name="Roberts A.P."/>
            <person name="Pan Y."/>
        </authorList>
    </citation>
    <scope>NUCLEOTIDE SEQUENCE [LARGE SCALE GENOMIC DNA]</scope>
    <source>
        <strain evidence="1 2">MYR-1_YQ</strain>
    </source>
</reference>
<name>A0ABS6RWW7_9BACT</name>
<dbReference type="EMBL" id="JABXWD010000016">
    <property type="protein sequence ID" value="MBV6340293.1"/>
    <property type="molecule type" value="Genomic_DNA"/>
</dbReference>
<proteinExistence type="predicted"/>
<protein>
    <recommendedName>
        <fullName evidence="3">Periplasmic heavy metal sensor</fullName>
    </recommendedName>
</protein>
<dbReference type="RefSeq" id="WP_218250911.1">
    <property type="nucleotide sequence ID" value="NZ_JABXWD010000016.1"/>
</dbReference>
<dbReference type="Proteomes" id="UP001196980">
    <property type="component" value="Unassembled WGS sequence"/>
</dbReference>
<evidence type="ECO:0008006" key="3">
    <source>
        <dbReference type="Google" id="ProtNLM"/>
    </source>
</evidence>